<reference evidence="1" key="1">
    <citation type="submission" date="2022-04" db="EMBL/GenBank/DDBJ databases">
        <title>Chromosome-scale genome assembly of Holotrichia oblita Faldermann.</title>
        <authorList>
            <person name="Rongchong L."/>
        </authorList>
    </citation>
    <scope>NUCLEOTIDE SEQUENCE</scope>
    <source>
        <strain evidence="1">81SQS9</strain>
    </source>
</reference>
<dbReference type="EMBL" id="CM043023">
    <property type="protein sequence ID" value="KAI4454598.1"/>
    <property type="molecule type" value="Genomic_DNA"/>
</dbReference>
<evidence type="ECO:0000313" key="2">
    <source>
        <dbReference type="Proteomes" id="UP001056778"/>
    </source>
</evidence>
<gene>
    <name evidence="1" type="ORF">MML48_9g00009537</name>
</gene>
<proteinExistence type="predicted"/>
<organism evidence="1 2">
    <name type="scientific">Holotrichia oblita</name>
    <name type="common">Chafer beetle</name>
    <dbReference type="NCBI Taxonomy" id="644536"/>
    <lineage>
        <taxon>Eukaryota</taxon>
        <taxon>Metazoa</taxon>
        <taxon>Ecdysozoa</taxon>
        <taxon>Arthropoda</taxon>
        <taxon>Hexapoda</taxon>
        <taxon>Insecta</taxon>
        <taxon>Pterygota</taxon>
        <taxon>Neoptera</taxon>
        <taxon>Endopterygota</taxon>
        <taxon>Coleoptera</taxon>
        <taxon>Polyphaga</taxon>
        <taxon>Scarabaeiformia</taxon>
        <taxon>Scarabaeidae</taxon>
        <taxon>Melolonthinae</taxon>
        <taxon>Holotrichia</taxon>
    </lineage>
</organism>
<dbReference type="Proteomes" id="UP001056778">
    <property type="component" value="Chromosome 9"/>
</dbReference>
<accession>A0ACB9SHJ2</accession>
<name>A0ACB9SHJ2_HOLOL</name>
<protein>
    <submittedName>
        <fullName evidence="1">Required for meiotic nuclear division protein 1</fullName>
    </submittedName>
</protein>
<sequence length="385" mass="45152">MNTFFTKSFAAFNILRSNKTELIKLSTDIYLNNVRSFHIDTILLKNTSPIINGNLTKQFFQNNQSKLISTTSNSYIQEKISALQIKKRPIRKKRPLEEDDQKPPGLYDVVAFATAEEYKLEELIKGLKRQSLYDPKHVDNNLDVVHAIAKYQVADEPRELFFFREGTVVMWNVTELESSNVLSFLRAFEQDSYSERLLQNEAELMNYKYLEQGKPSISPMGEIIISPSDNLLEKYTFSNAMALSVKLGIWETSLEKYIDTIEFVTEDLKKGNRIKMSQDEVLRKHGELFALRHMINLSSDLLDTPDFYWERDQLEVLYSQICTYFSISRRTKVINEKINHCVELIELLRSHLSDKHHVRLEWMIILLIMVEVCFEIIHYVDRFVH</sequence>
<evidence type="ECO:0000313" key="1">
    <source>
        <dbReference type="EMBL" id="KAI4454598.1"/>
    </source>
</evidence>
<comment type="caution">
    <text evidence="1">The sequence shown here is derived from an EMBL/GenBank/DDBJ whole genome shotgun (WGS) entry which is preliminary data.</text>
</comment>
<keyword evidence="2" id="KW-1185">Reference proteome</keyword>